<evidence type="ECO:0000256" key="4">
    <source>
        <dbReference type="ARBA" id="ARBA00022529"/>
    </source>
</evidence>
<evidence type="ECO:0000313" key="7">
    <source>
        <dbReference type="EMBL" id="AAP55795.1"/>
    </source>
</evidence>
<feature type="signal peptide" evidence="6">
    <location>
        <begin position="1"/>
        <end position="22"/>
    </location>
</feature>
<evidence type="ECO:0000256" key="5">
    <source>
        <dbReference type="ARBA" id="ARBA00023022"/>
    </source>
</evidence>
<accession>Q7SZH2</accession>
<comment type="similarity">
    <text evidence="2">Belongs to the pleurocidin family.</text>
</comment>
<name>Q7SZH2_9PLEU</name>
<protein>
    <submittedName>
        <fullName evidence="7">Pleurocidin-like peptide AP3</fullName>
    </submittedName>
</protein>
<feature type="chain" id="PRO_5004291362" evidence="6">
    <location>
        <begin position="23"/>
        <end position="66"/>
    </location>
</feature>
<gene>
    <name evidence="7" type="primary">ple</name>
</gene>
<dbReference type="GO" id="GO:0042742">
    <property type="term" value="P:defense response to bacterium"/>
    <property type="evidence" value="ECO:0007669"/>
    <property type="project" value="UniProtKB-KW"/>
</dbReference>
<evidence type="ECO:0000256" key="3">
    <source>
        <dbReference type="ARBA" id="ARBA00022525"/>
    </source>
</evidence>
<dbReference type="EMBL" id="AY273174">
    <property type="protein sequence ID" value="AAP55795.1"/>
    <property type="molecule type" value="Genomic_DNA"/>
</dbReference>
<dbReference type="GO" id="GO:0005576">
    <property type="term" value="C:extracellular region"/>
    <property type="evidence" value="ECO:0007669"/>
    <property type="project" value="UniProtKB-SubCell"/>
</dbReference>
<evidence type="ECO:0000256" key="1">
    <source>
        <dbReference type="ARBA" id="ARBA00004613"/>
    </source>
</evidence>
<reference evidence="7" key="1">
    <citation type="journal article" date="2003" name="Antimicrob. Agents Chemother.">
        <title>Novel antimicrobial peptides derived from flatfish genes.</title>
        <authorList>
            <person name="Patrzykat A."/>
            <person name="Gallant J.W."/>
            <person name="Seo J.K."/>
            <person name="Pytyck J."/>
            <person name="Douglas S.E."/>
        </authorList>
    </citation>
    <scope>NUCLEOTIDE SEQUENCE</scope>
</reference>
<dbReference type="AlphaFoldDB" id="Q7SZH2"/>
<proteinExistence type="inferred from homology"/>
<evidence type="ECO:0000256" key="6">
    <source>
        <dbReference type="SAM" id="SignalP"/>
    </source>
</evidence>
<evidence type="ECO:0000256" key="2">
    <source>
        <dbReference type="ARBA" id="ARBA00007419"/>
    </source>
</evidence>
<keyword evidence="3" id="KW-0964">Secreted</keyword>
<sequence length="66" mass="7618">MKFTANFLMLFIFVLMFEPGECGWRTLLKKAEVKTVGKLALKHYLGKQPELDKRAIDDDPSIIVFD</sequence>
<dbReference type="InterPro" id="IPR012515">
    <property type="entry name" value="Antimicrobial12"/>
</dbReference>
<keyword evidence="5" id="KW-0044">Antibiotic</keyword>
<comment type="subcellular location">
    <subcellularLocation>
        <location evidence="1">Secreted</location>
    </subcellularLocation>
</comment>
<keyword evidence="6" id="KW-0732">Signal</keyword>
<organism evidence="7">
    <name type="scientific">Hippoglossoides platessoides</name>
    <name type="common">American plaice</name>
    <dbReference type="NCBI Taxonomy" id="34817"/>
    <lineage>
        <taxon>Eukaryota</taxon>
        <taxon>Metazoa</taxon>
        <taxon>Chordata</taxon>
        <taxon>Craniata</taxon>
        <taxon>Vertebrata</taxon>
        <taxon>Euteleostomi</taxon>
        <taxon>Actinopterygii</taxon>
        <taxon>Neopterygii</taxon>
        <taxon>Teleostei</taxon>
        <taxon>Neoteleostei</taxon>
        <taxon>Acanthomorphata</taxon>
        <taxon>Carangaria</taxon>
        <taxon>Pleuronectiformes</taxon>
        <taxon>Pleuronectoidei</taxon>
        <taxon>Pleuronectidae</taxon>
        <taxon>Hippoglossoides</taxon>
    </lineage>
</organism>
<dbReference type="Pfam" id="PF08107">
    <property type="entry name" value="Antimicrobial12"/>
    <property type="match status" value="1"/>
</dbReference>
<keyword evidence="4" id="KW-0929">Antimicrobial</keyword>